<dbReference type="InterPro" id="IPR006357">
    <property type="entry name" value="HAD-SF_hydro_IIA"/>
</dbReference>
<dbReference type="GO" id="GO:0016791">
    <property type="term" value="F:phosphatase activity"/>
    <property type="evidence" value="ECO:0007669"/>
    <property type="project" value="TreeGrafter"/>
</dbReference>
<dbReference type="InterPro" id="IPR036412">
    <property type="entry name" value="HAD-like_sf"/>
</dbReference>
<comment type="similarity">
    <text evidence="1">Belongs to the HAD-like hydrolase superfamily.</text>
</comment>
<feature type="binding site" evidence="4">
    <location>
        <position position="14"/>
    </location>
    <ligand>
        <name>Mg(2+)</name>
        <dbReference type="ChEBI" id="CHEBI:18420"/>
    </ligand>
</feature>
<evidence type="ECO:0000256" key="1">
    <source>
        <dbReference type="PIRNR" id="PIRNR000915"/>
    </source>
</evidence>
<dbReference type="GeneID" id="80349049"/>
<evidence type="ECO:0000256" key="4">
    <source>
        <dbReference type="PIRSR" id="PIRSR000915-3"/>
    </source>
</evidence>
<dbReference type="GO" id="GO:0046872">
    <property type="term" value="F:metal ion binding"/>
    <property type="evidence" value="ECO:0007669"/>
    <property type="project" value="UniProtKB-KW"/>
</dbReference>
<dbReference type="RefSeq" id="WP_232110517.1">
    <property type="nucleotide sequence ID" value="NZ_AP023396.1"/>
</dbReference>
<name>A0A7G1KRH2_9NOCA</name>
<keyword evidence="6" id="KW-1185">Reference proteome</keyword>
<accession>A0A7G1KRH2</accession>
<feature type="binding site" evidence="4">
    <location>
        <position position="16"/>
    </location>
    <ligand>
        <name>Mg(2+)</name>
        <dbReference type="ChEBI" id="CHEBI:18420"/>
    </ligand>
</feature>
<dbReference type="Proteomes" id="UP000516173">
    <property type="component" value="Chromosome"/>
</dbReference>
<sequence>MTRLRDGFGALLLDLDGTLYRGSRVVPGAPAALLDGPDSQALMYVTNNASRSAASVAGHLAQLGFAATADDVVTSAQAAAHVLAGRLSPGATVLIVGTDDLAAEIDRVGLRPIRRFEDAPPDAVVQGHSPETAWPDLAEAAYALRAGALWVAANTDATLPNERGLAPGNGSMVAALRTATEREPIVAGKPYAPLLEDALDRAGTRAALVVGDRLDTDIDGAHRVGLPSLLVLTGVSTLDDLRKQAPDQLPTYVSDSLDALNHPVAQAVSVRAAEGDLADRLADLLRQHPGRAIPIAA</sequence>
<dbReference type="SUPFAM" id="SSF56784">
    <property type="entry name" value="HAD-like"/>
    <property type="match status" value="1"/>
</dbReference>
<dbReference type="Pfam" id="PF13344">
    <property type="entry name" value="Hydrolase_6"/>
    <property type="match status" value="1"/>
</dbReference>
<dbReference type="PANTHER" id="PTHR19288">
    <property type="entry name" value="4-NITROPHENYLPHOSPHATASE-RELATED"/>
    <property type="match status" value="1"/>
</dbReference>
<dbReference type="PANTHER" id="PTHR19288:SF95">
    <property type="entry name" value="D-GLYCEROL 3-PHOSPHATE PHOSPHATASE"/>
    <property type="match status" value="1"/>
</dbReference>
<feature type="active site" description="Proton donor" evidence="2">
    <location>
        <position position="16"/>
    </location>
</feature>
<organism evidence="5 6">
    <name type="scientific">Nocardia wallacei</name>
    <dbReference type="NCBI Taxonomy" id="480035"/>
    <lineage>
        <taxon>Bacteria</taxon>
        <taxon>Bacillati</taxon>
        <taxon>Actinomycetota</taxon>
        <taxon>Actinomycetes</taxon>
        <taxon>Mycobacteriales</taxon>
        <taxon>Nocardiaceae</taxon>
        <taxon>Nocardia</taxon>
    </lineage>
</organism>
<protein>
    <submittedName>
        <fullName evidence="5">Uncharacterized protein</fullName>
    </submittedName>
</protein>
<feature type="binding site" evidence="3">
    <location>
        <position position="189"/>
    </location>
    <ligand>
        <name>substrate</name>
    </ligand>
</feature>
<dbReference type="KEGG" id="nwl:NWFMUON74_45950"/>
<feature type="binding site" evidence="4">
    <location>
        <position position="212"/>
    </location>
    <ligand>
        <name>Mg(2+)</name>
        <dbReference type="ChEBI" id="CHEBI:18420"/>
    </ligand>
</feature>
<comment type="cofactor">
    <cofactor evidence="4">
        <name>Mg(2+)</name>
        <dbReference type="ChEBI" id="CHEBI:18420"/>
    </cofactor>
    <text evidence="4">Divalent metal ions. Mg(2+) is the most effective.</text>
</comment>
<evidence type="ECO:0000313" key="6">
    <source>
        <dbReference type="Proteomes" id="UP000516173"/>
    </source>
</evidence>
<dbReference type="Gene3D" id="3.40.50.1000">
    <property type="entry name" value="HAD superfamily/HAD-like"/>
    <property type="match status" value="2"/>
</dbReference>
<keyword evidence="4" id="KW-0479">Metal-binding</keyword>
<keyword evidence="4" id="KW-0460">Magnesium</keyword>
<evidence type="ECO:0000256" key="3">
    <source>
        <dbReference type="PIRSR" id="PIRSR000915-2"/>
    </source>
</evidence>
<dbReference type="GO" id="GO:0005737">
    <property type="term" value="C:cytoplasm"/>
    <property type="evidence" value="ECO:0007669"/>
    <property type="project" value="TreeGrafter"/>
</dbReference>
<feature type="active site" description="Nucleophile" evidence="2">
    <location>
        <position position="14"/>
    </location>
</feature>
<reference evidence="5 6" key="1">
    <citation type="submission" date="2020-08" db="EMBL/GenBank/DDBJ databases">
        <title>Genome Sequencing of Nocardia wallacei strain FMUON74 and assembly.</title>
        <authorList>
            <person name="Toyokawa M."/>
            <person name="Uesaka K."/>
        </authorList>
    </citation>
    <scope>NUCLEOTIDE SEQUENCE [LARGE SCALE GENOMIC DNA]</scope>
    <source>
        <strain evidence="5 6">FMUON74</strain>
    </source>
</reference>
<proteinExistence type="inferred from homology"/>
<dbReference type="AlphaFoldDB" id="A0A7G1KRH2"/>
<dbReference type="EMBL" id="AP023396">
    <property type="protein sequence ID" value="BCK56823.1"/>
    <property type="molecule type" value="Genomic_DNA"/>
</dbReference>
<dbReference type="Pfam" id="PF13242">
    <property type="entry name" value="Hydrolase_like"/>
    <property type="match status" value="1"/>
</dbReference>
<evidence type="ECO:0000256" key="2">
    <source>
        <dbReference type="PIRSR" id="PIRSR000915-1"/>
    </source>
</evidence>
<gene>
    <name evidence="5" type="ORF">NWFMUON74_45950</name>
</gene>
<evidence type="ECO:0000313" key="5">
    <source>
        <dbReference type="EMBL" id="BCK56823.1"/>
    </source>
</evidence>
<dbReference type="PIRSF" id="PIRSF000915">
    <property type="entry name" value="PGP-type_phosphatase"/>
    <property type="match status" value="1"/>
</dbReference>
<dbReference type="InterPro" id="IPR023214">
    <property type="entry name" value="HAD_sf"/>
</dbReference>
<dbReference type="NCBIfam" id="TIGR01460">
    <property type="entry name" value="HAD-SF-IIA"/>
    <property type="match status" value="1"/>
</dbReference>